<keyword evidence="2 8" id="KW-0004">4Fe-4S</keyword>
<organism evidence="10 11">
    <name type="scientific">Geothrix edaphica</name>
    <dbReference type="NCBI Taxonomy" id="2927976"/>
    <lineage>
        <taxon>Bacteria</taxon>
        <taxon>Pseudomonadati</taxon>
        <taxon>Acidobacteriota</taxon>
        <taxon>Holophagae</taxon>
        <taxon>Holophagales</taxon>
        <taxon>Holophagaceae</taxon>
        <taxon>Geothrix</taxon>
    </lineage>
</organism>
<comment type="catalytic activity">
    <reaction evidence="8">
        <text>(2R,3S)-3-isopropylmalate = (2S)-2-isopropylmalate</text>
        <dbReference type="Rhea" id="RHEA:32287"/>
        <dbReference type="ChEBI" id="CHEBI:1178"/>
        <dbReference type="ChEBI" id="CHEBI:35121"/>
        <dbReference type="EC" id="4.2.1.33"/>
    </reaction>
</comment>
<evidence type="ECO:0000256" key="6">
    <source>
        <dbReference type="ARBA" id="ARBA00023239"/>
    </source>
</evidence>
<comment type="pathway">
    <text evidence="8">Amino-acid biosynthesis; L-leucine biosynthesis; L-leucine from 3-methyl-2-oxobutanoate: step 2/4.</text>
</comment>
<dbReference type="InterPro" id="IPR033941">
    <property type="entry name" value="IPMI_cat"/>
</dbReference>
<comment type="similarity">
    <text evidence="8">Belongs to the aconitase/IPM isomerase family. LeuC type 2 subfamily.</text>
</comment>
<dbReference type="PRINTS" id="PR00415">
    <property type="entry name" value="ACONITASE"/>
</dbReference>
<evidence type="ECO:0000256" key="1">
    <source>
        <dbReference type="ARBA" id="ARBA00022430"/>
    </source>
</evidence>
<evidence type="ECO:0000256" key="7">
    <source>
        <dbReference type="ARBA" id="ARBA00023304"/>
    </source>
</evidence>
<evidence type="ECO:0000313" key="11">
    <source>
        <dbReference type="Proteomes" id="UP001165044"/>
    </source>
</evidence>
<evidence type="ECO:0000256" key="2">
    <source>
        <dbReference type="ARBA" id="ARBA00022485"/>
    </source>
</evidence>
<dbReference type="RefSeq" id="WP_285607824.1">
    <property type="nucleotide sequence ID" value="NZ_BSDC01000001.1"/>
</dbReference>
<dbReference type="InterPro" id="IPR036008">
    <property type="entry name" value="Aconitase_4Fe-4S_dom"/>
</dbReference>
<dbReference type="NCBIfam" id="TIGR02086">
    <property type="entry name" value="IPMI_arch"/>
    <property type="match status" value="1"/>
</dbReference>
<dbReference type="InterPro" id="IPR001030">
    <property type="entry name" value="Acoase/IPM_deHydtase_lsu_aba"/>
</dbReference>
<evidence type="ECO:0000256" key="5">
    <source>
        <dbReference type="ARBA" id="ARBA00023014"/>
    </source>
</evidence>
<comment type="subunit">
    <text evidence="8">Heterodimer of LeuC and LeuD.</text>
</comment>
<keyword evidence="5 8" id="KW-0411">Iron-sulfur</keyword>
<comment type="cofactor">
    <cofactor evidence="8">
        <name>[4Fe-4S] cluster</name>
        <dbReference type="ChEBI" id="CHEBI:49883"/>
    </cofactor>
    <text evidence="8">Binds 1 [4Fe-4S] cluster per subunit.</text>
</comment>
<dbReference type="InterPro" id="IPR050067">
    <property type="entry name" value="IPM_dehydratase_rel_enz"/>
</dbReference>
<dbReference type="EMBL" id="BSDC01000001">
    <property type="protein sequence ID" value="GLH67028.1"/>
    <property type="molecule type" value="Genomic_DNA"/>
</dbReference>
<evidence type="ECO:0000256" key="4">
    <source>
        <dbReference type="ARBA" id="ARBA00023004"/>
    </source>
</evidence>
<proteinExistence type="inferred from homology"/>
<feature type="domain" description="Aconitase/3-isopropylmalate dehydratase large subunit alpha/beta/alpha" evidence="9">
    <location>
        <begin position="81"/>
        <end position="420"/>
    </location>
</feature>
<dbReference type="Proteomes" id="UP001165044">
    <property type="component" value="Unassembled WGS sequence"/>
</dbReference>
<evidence type="ECO:0000313" key="10">
    <source>
        <dbReference type="EMBL" id="GLH67028.1"/>
    </source>
</evidence>
<gene>
    <name evidence="8" type="primary">leuC</name>
    <name evidence="10" type="ORF">GETHED_13920</name>
</gene>
<dbReference type="PANTHER" id="PTHR43822">
    <property type="entry name" value="HOMOACONITASE, MITOCHONDRIAL-RELATED"/>
    <property type="match status" value="1"/>
</dbReference>
<feature type="binding site" evidence="8">
    <location>
        <position position="369"/>
    </location>
    <ligand>
        <name>[4Fe-4S] cluster</name>
        <dbReference type="ChEBI" id="CHEBI:49883"/>
    </ligand>
</feature>
<dbReference type="CDD" id="cd01583">
    <property type="entry name" value="IPMI"/>
    <property type="match status" value="1"/>
</dbReference>
<dbReference type="PANTHER" id="PTHR43822:SF2">
    <property type="entry name" value="HOMOACONITASE, MITOCHONDRIAL"/>
    <property type="match status" value="1"/>
</dbReference>
<dbReference type="Pfam" id="PF00330">
    <property type="entry name" value="Aconitase"/>
    <property type="match status" value="1"/>
</dbReference>
<dbReference type="InterPro" id="IPR015931">
    <property type="entry name" value="Acnase/IPM_dHydase_lsu_aba_1/3"/>
</dbReference>
<name>A0ABQ5PXD9_9BACT</name>
<dbReference type="PROSITE" id="PS01244">
    <property type="entry name" value="ACONITASE_2"/>
    <property type="match status" value="1"/>
</dbReference>
<keyword evidence="6 8" id="KW-0456">Lyase</keyword>
<comment type="caution">
    <text evidence="10">The sequence shown here is derived from an EMBL/GenBank/DDBJ whole genome shotgun (WGS) entry which is preliminary data.</text>
</comment>
<protein>
    <recommendedName>
        <fullName evidence="8">3-isopropylmalate dehydratase large subunit</fullName>
        <ecNumber evidence="8">4.2.1.33</ecNumber>
    </recommendedName>
    <alternativeName>
        <fullName evidence="8">Alpha-IPM isomerase</fullName>
        <shortName evidence="8">IPMI</shortName>
    </alternativeName>
    <alternativeName>
        <fullName evidence="8">Isopropylmalate isomerase</fullName>
    </alternativeName>
</protein>
<keyword evidence="7 8" id="KW-0100">Branched-chain amino acid biosynthesis</keyword>
<keyword evidence="11" id="KW-1185">Reference proteome</keyword>
<dbReference type="HAMAP" id="MF_01027">
    <property type="entry name" value="LeuC_type2"/>
    <property type="match status" value="1"/>
</dbReference>
<evidence type="ECO:0000256" key="3">
    <source>
        <dbReference type="ARBA" id="ARBA00022723"/>
    </source>
</evidence>
<keyword evidence="4 8" id="KW-0408">Iron</keyword>
<accession>A0ABQ5PXD9</accession>
<evidence type="ECO:0000259" key="9">
    <source>
        <dbReference type="Pfam" id="PF00330"/>
    </source>
</evidence>
<keyword evidence="8" id="KW-0028">Amino-acid biosynthesis</keyword>
<feature type="binding site" evidence="8">
    <location>
        <position position="309"/>
    </location>
    <ligand>
        <name>[4Fe-4S] cluster</name>
        <dbReference type="ChEBI" id="CHEBI:49883"/>
    </ligand>
</feature>
<comment type="function">
    <text evidence="8">Catalyzes the isomerization between 2-isopropylmalate and 3-isopropylmalate, via the formation of 2-isopropylmaleate.</text>
</comment>
<reference evidence="10" key="1">
    <citation type="journal article" date="2023" name="Antonie Van Leeuwenhoek">
        <title>Mesoterricola silvestris gen. nov., sp. nov., Mesoterricola sediminis sp. nov., Geothrix oryzae sp. nov., Geothrix edaphica sp. nov., Geothrix rubra sp. nov., and Geothrix limicola sp. nov., six novel members of Acidobacteriota isolated from soils.</title>
        <authorList>
            <person name="Itoh H."/>
            <person name="Sugisawa Y."/>
            <person name="Mise K."/>
            <person name="Xu Z."/>
            <person name="Kuniyasu M."/>
            <person name="Ushijima N."/>
            <person name="Kawano K."/>
            <person name="Kobayashi E."/>
            <person name="Shiratori Y."/>
            <person name="Masuda Y."/>
            <person name="Senoo K."/>
        </authorList>
    </citation>
    <scope>NUCLEOTIDE SEQUENCE</scope>
    <source>
        <strain evidence="10">Red802</strain>
    </source>
</reference>
<dbReference type="InterPro" id="IPR006251">
    <property type="entry name" value="Homoacnase/IPMdehydase_lsu"/>
</dbReference>
<keyword evidence="1 8" id="KW-0432">Leucine biosynthesis</keyword>
<sequence length="428" mass="45261">MGMTVVEKILARAAGLPSVKVGDVVEPRVDLAMSHENAALVINQFHEVYEGTGLSAKVWDPSRIAIIFDHRVPAESPKTATNQKKIRGFVADHGITKFHDIRGDVGGICHQILPEYGYVRPGYVVVGTDSHTTSHGAMGAFSFGIGATEMASVWSLGIAVNIEVPATIKVVVHGEFPPFVGPKDLILHLIGKLTAQGANYKVLEFHGETIRKMSTSGRIAICNMSVEAGATSGIVPGDAETLRYLREEAGVTDPIPCVTPDLDASYVQTVEIDVTRLVPQIACPHMVDNVKPIGDVVGTRIQQIVIGSCTNGRLDDLAAAADILRGKKVAQGTRMLVFPASSKIFAQALDKGYVHDLMAAGAVVMNSGCGPCLGVHEGALGDHEKALSTTNRNFKGRMGNPTGEVYLCSPVVAAASAITGVITDPRKG</sequence>
<dbReference type="InterPro" id="IPR011826">
    <property type="entry name" value="HAcnase/IPMdehydase_lsu_prok"/>
</dbReference>
<dbReference type="InterPro" id="IPR018136">
    <property type="entry name" value="Aconitase_4Fe-4S_BS"/>
</dbReference>
<feature type="binding site" evidence="8">
    <location>
        <position position="372"/>
    </location>
    <ligand>
        <name>[4Fe-4S] cluster</name>
        <dbReference type="ChEBI" id="CHEBI:49883"/>
    </ligand>
</feature>
<dbReference type="SUPFAM" id="SSF53732">
    <property type="entry name" value="Aconitase iron-sulfur domain"/>
    <property type="match status" value="1"/>
</dbReference>
<dbReference type="NCBIfam" id="TIGR01343">
    <property type="entry name" value="hacA_fam"/>
    <property type="match status" value="1"/>
</dbReference>
<evidence type="ECO:0000256" key="8">
    <source>
        <dbReference type="HAMAP-Rule" id="MF_01027"/>
    </source>
</evidence>
<dbReference type="NCBIfam" id="NF001614">
    <property type="entry name" value="PRK00402.1"/>
    <property type="match status" value="1"/>
</dbReference>
<dbReference type="Gene3D" id="3.30.499.10">
    <property type="entry name" value="Aconitase, domain 3"/>
    <property type="match status" value="2"/>
</dbReference>
<keyword evidence="3 8" id="KW-0479">Metal-binding</keyword>
<dbReference type="EC" id="4.2.1.33" evidence="8"/>
<dbReference type="PROSITE" id="PS00450">
    <property type="entry name" value="ACONITASE_1"/>
    <property type="match status" value="1"/>
</dbReference>